<dbReference type="SUPFAM" id="SSF48498">
    <property type="entry name" value="Tetracyclin repressor-like, C-terminal domain"/>
    <property type="match status" value="1"/>
</dbReference>
<gene>
    <name evidence="7" type="ORF">EBN03_02990</name>
</gene>
<dbReference type="GO" id="GO:0000976">
    <property type="term" value="F:transcription cis-regulatory region binding"/>
    <property type="evidence" value="ECO:0007669"/>
    <property type="project" value="TreeGrafter"/>
</dbReference>
<comment type="caution">
    <text evidence="7">The sequence shown here is derived from an EMBL/GenBank/DDBJ whole genome shotgun (WGS) entry which is preliminary data.</text>
</comment>
<dbReference type="PROSITE" id="PS50977">
    <property type="entry name" value="HTH_TETR_2"/>
    <property type="match status" value="1"/>
</dbReference>
<keyword evidence="1" id="KW-0678">Repressor</keyword>
<dbReference type="OrthoDB" id="3291296at2"/>
<feature type="DNA-binding region" description="H-T-H motif" evidence="5">
    <location>
        <begin position="31"/>
        <end position="50"/>
    </location>
</feature>
<keyword evidence="2" id="KW-0805">Transcription regulation</keyword>
<reference evidence="7 8" key="1">
    <citation type="submission" date="2018-10" db="EMBL/GenBank/DDBJ databases">
        <title>Isolation from cow dung.</title>
        <authorList>
            <person name="Ling L."/>
        </authorList>
    </citation>
    <scope>NUCLEOTIDE SEQUENCE [LARGE SCALE GENOMIC DNA]</scope>
    <source>
        <strain evidence="7 8">NEAU-LL90</strain>
    </source>
</reference>
<dbReference type="AlphaFoldDB" id="A0A3M2LKG7"/>
<dbReference type="InterPro" id="IPR009057">
    <property type="entry name" value="Homeodomain-like_sf"/>
</dbReference>
<dbReference type="Proteomes" id="UP000279275">
    <property type="component" value="Unassembled WGS sequence"/>
</dbReference>
<dbReference type="Pfam" id="PF02909">
    <property type="entry name" value="TetR_C_1"/>
    <property type="match status" value="1"/>
</dbReference>
<dbReference type="SUPFAM" id="SSF46689">
    <property type="entry name" value="Homeodomain-like"/>
    <property type="match status" value="1"/>
</dbReference>
<dbReference type="InterPro" id="IPR004111">
    <property type="entry name" value="Repressor_TetR_C"/>
</dbReference>
<dbReference type="RefSeq" id="WP_122186242.1">
    <property type="nucleotide sequence ID" value="NZ_RFFH01000001.1"/>
</dbReference>
<proteinExistence type="predicted"/>
<dbReference type="PRINTS" id="PR00400">
    <property type="entry name" value="TETREPRESSOR"/>
</dbReference>
<dbReference type="EMBL" id="RFFH01000001">
    <property type="protein sequence ID" value="RMI35268.1"/>
    <property type="molecule type" value="Genomic_DNA"/>
</dbReference>
<evidence type="ECO:0000313" key="8">
    <source>
        <dbReference type="Proteomes" id="UP000279275"/>
    </source>
</evidence>
<dbReference type="InterPro" id="IPR050109">
    <property type="entry name" value="HTH-type_TetR-like_transc_reg"/>
</dbReference>
<dbReference type="PANTHER" id="PTHR30055">
    <property type="entry name" value="HTH-TYPE TRANSCRIPTIONAL REGULATOR RUTR"/>
    <property type="match status" value="1"/>
</dbReference>
<accession>A0A3M2LKG7</accession>
<dbReference type="PANTHER" id="PTHR30055:SF151">
    <property type="entry name" value="TRANSCRIPTIONAL REGULATORY PROTEIN"/>
    <property type="match status" value="1"/>
</dbReference>
<keyword evidence="8" id="KW-1185">Reference proteome</keyword>
<dbReference type="GO" id="GO:0045892">
    <property type="term" value="P:negative regulation of DNA-templated transcription"/>
    <property type="evidence" value="ECO:0007669"/>
    <property type="project" value="InterPro"/>
</dbReference>
<evidence type="ECO:0000313" key="7">
    <source>
        <dbReference type="EMBL" id="RMI35268.1"/>
    </source>
</evidence>
<dbReference type="InterPro" id="IPR036271">
    <property type="entry name" value="Tet_transcr_reg_TetR-rel_C_sf"/>
</dbReference>
<name>A0A3M2LKG7_9NOCA</name>
<feature type="domain" description="HTH tetR-type" evidence="6">
    <location>
        <begin position="8"/>
        <end position="68"/>
    </location>
</feature>
<dbReference type="GO" id="GO:0046677">
    <property type="term" value="P:response to antibiotic"/>
    <property type="evidence" value="ECO:0007669"/>
    <property type="project" value="InterPro"/>
</dbReference>
<keyword evidence="3 5" id="KW-0238">DNA-binding</keyword>
<dbReference type="InterPro" id="IPR003012">
    <property type="entry name" value="Tet_transcr_reg_TetR"/>
</dbReference>
<evidence type="ECO:0000256" key="5">
    <source>
        <dbReference type="PROSITE-ProRule" id="PRU00335"/>
    </source>
</evidence>
<sequence length="216" mass="23494">MGRPRVPLLSRERIRTAALDLIDRDGLADLSMRKLGAELGVQAASLYGHYPTKDDLLDDIADGITADIDTTFFDTADWRTALMDWARSYRAALVRHPNFVPYLAAGPGAREENLRVADDVYGGLVRAGWPPRTATMIGAAARYVVVGSTVSSFSSGFSDDVTLYDRYPHLKQGAHLLRGRAEEIDSESFELAMGAFVAGLEPRYAALRAGRTSATG</sequence>
<evidence type="ECO:0000256" key="4">
    <source>
        <dbReference type="ARBA" id="ARBA00023163"/>
    </source>
</evidence>
<dbReference type="Pfam" id="PF00440">
    <property type="entry name" value="TetR_N"/>
    <property type="match status" value="1"/>
</dbReference>
<dbReference type="GO" id="GO:0003700">
    <property type="term" value="F:DNA-binding transcription factor activity"/>
    <property type="evidence" value="ECO:0007669"/>
    <property type="project" value="TreeGrafter"/>
</dbReference>
<dbReference type="InterPro" id="IPR001647">
    <property type="entry name" value="HTH_TetR"/>
</dbReference>
<organism evidence="7 8">
    <name type="scientific">Nocardia stercoris</name>
    <dbReference type="NCBI Taxonomy" id="2483361"/>
    <lineage>
        <taxon>Bacteria</taxon>
        <taxon>Bacillati</taxon>
        <taxon>Actinomycetota</taxon>
        <taxon>Actinomycetes</taxon>
        <taxon>Mycobacteriales</taxon>
        <taxon>Nocardiaceae</taxon>
        <taxon>Nocardia</taxon>
    </lineage>
</organism>
<evidence type="ECO:0000256" key="2">
    <source>
        <dbReference type="ARBA" id="ARBA00023015"/>
    </source>
</evidence>
<evidence type="ECO:0000259" key="6">
    <source>
        <dbReference type="PROSITE" id="PS50977"/>
    </source>
</evidence>
<keyword evidence="4" id="KW-0804">Transcription</keyword>
<evidence type="ECO:0000256" key="1">
    <source>
        <dbReference type="ARBA" id="ARBA00022491"/>
    </source>
</evidence>
<protein>
    <submittedName>
        <fullName evidence="7">TetR family transcriptional regulator</fullName>
    </submittedName>
</protein>
<evidence type="ECO:0000256" key="3">
    <source>
        <dbReference type="ARBA" id="ARBA00023125"/>
    </source>
</evidence>
<dbReference type="Gene3D" id="1.10.357.10">
    <property type="entry name" value="Tetracycline Repressor, domain 2"/>
    <property type="match status" value="1"/>
</dbReference>